<dbReference type="OrthoDB" id="674604at2759"/>
<dbReference type="Proteomes" id="UP000800200">
    <property type="component" value="Unassembled WGS sequence"/>
</dbReference>
<sequence length="49" mass="5552">MQCPHPWWSFCAIVARLRSKGDASIWAWMPLISAILFDKASFVPISTQS</sequence>
<organism evidence="1 3">
    <name type="scientific">Zopfia rhizophila CBS 207.26</name>
    <dbReference type="NCBI Taxonomy" id="1314779"/>
    <lineage>
        <taxon>Eukaryota</taxon>
        <taxon>Fungi</taxon>
        <taxon>Dikarya</taxon>
        <taxon>Ascomycota</taxon>
        <taxon>Pezizomycotina</taxon>
        <taxon>Dothideomycetes</taxon>
        <taxon>Dothideomycetes incertae sedis</taxon>
        <taxon>Zopfiaceae</taxon>
        <taxon>Zopfia</taxon>
    </lineage>
</organism>
<reference evidence="1" key="1">
    <citation type="journal article" date="2020" name="Stud. Mycol.">
        <title>101 Dothideomycetes genomes: a test case for predicting lifestyles and emergence of pathogens.</title>
        <authorList>
            <person name="Haridas S."/>
            <person name="Albert R."/>
            <person name="Binder M."/>
            <person name="Bloem J."/>
            <person name="Labutti K."/>
            <person name="Salamov A."/>
            <person name="Andreopoulos B."/>
            <person name="Baker S."/>
            <person name="Barry K."/>
            <person name="Bills G."/>
            <person name="Bluhm B."/>
            <person name="Cannon C."/>
            <person name="Castanera R."/>
            <person name="Culley D."/>
            <person name="Daum C."/>
            <person name="Ezra D."/>
            <person name="Gonzalez J."/>
            <person name="Henrissat B."/>
            <person name="Kuo A."/>
            <person name="Liang C."/>
            <person name="Lipzen A."/>
            <person name="Lutzoni F."/>
            <person name="Magnuson J."/>
            <person name="Mondo S."/>
            <person name="Nolan M."/>
            <person name="Ohm R."/>
            <person name="Pangilinan J."/>
            <person name="Park H.-J."/>
            <person name="Ramirez L."/>
            <person name="Alfaro M."/>
            <person name="Sun H."/>
            <person name="Tritt A."/>
            <person name="Yoshinaga Y."/>
            <person name="Zwiers L.-H."/>
            <person name="Turgeon B."/>
            <person name="Goodwin S."/>
            <person name="Spatafora J."/>
            <person name="Crous P."/>
            <person name="Grigoriev I."/>
        </authorList>
    </citation>
    <scope>NUCLEOTIDE SEQUENCE</scope>
    <source>
        <strain evidence="1">CBS 207.26</strain>
    </source>
</reference>
<keyword evidence="3" id="KW-1185">Reference proteome</keyword>
<dbReference type="AlphaFoldDB" id="A0A6A6EF24"/>
<evidence type="ECO:0000313" key="2">
    <source>
        <dbReference type="EMBL" id="KAF2189120.1"/>
    </source>
</evidence>
<proteinExistence type="predicted"/>
<protein>
    <submittedName>
        <fullName evidence="1">Uncharacterized protein</fullName>
    </submittedName>
</protein>
<evidence type="ECO:0000313" key="3">
    <source>
        <dbReference type="Proteomes" id="UP000800200"/>
    </source>
</evidence>
<accession>A0A6A6EF24</accession>
<dbReference type="EMBL" id="ML994622">
    <property type="protein sequence ID" value="KAF2188750.1"/>
    <property type="molecule type" value="Genomic_DNA"/>
</dbReference>
<dbReference type="EMBL" id="ML994622">
    <property type="protein sequence ID" value="KAF2189120.1"/>
    <property type="molecule type" value="Genomic_DNA"/>
</dbReference>
<name>A0A6A6EF24_9PEZI</name>
<gene>
    <name evidence="1" type="ORF">K469DRAFT_626384</name>
    <name evidence="2" type="ORF">K469DRAFT_660141</name>
</gene>
<evidence type="ECO:0000313" key="1">
    <source>
        <dbReference type="EMBL" id="KAF2188750.1"/>
    </source>
</evidence>